<evidence type="ECO:0000256" key="1">
    <source>
        <dbReference type="SAM" id="SignalP"/>
    </source>
</evidence>
<dbReference type="RefSeq" id="XP_018661943.1">
    <property type="nucleotide sequence ID" value="XM_018804952.1"/>
</dbReference>
<dbReference type="Gene3D" id="3.30.430.10">
    <property type="entry name" value="Killer Toxin P4, subunit A"/>
    <property type="match status" value="1"/>
</dbReference>
<name>A0A0W7VR64_9HYPO</name>
<organism evidence="3 6">
    <name type="scientific">Trichoderma gamsii</name>
    <dbReference type="NCBI Taxonomy" id="398673"/>
    <lineage>
        <taxon>Eukaryota</taxon>
        <taxon>Fungi</taxon>
        <taxon>Dikarya</taxon>
        <taxon>Ascomycota</taxon>
        <taxon>Pezizomycotina</taxon>
        <taxon>Sordariomycetes</taxon>
        <taxon>Hypocreomycetidae</taxon>
        <taxon>Hypocreales</taxon>
        <taxon>Hypocreaceae</taxon>
        <taxon>Trichoderma</taxon>
    </lineage>
</organism>
<protein>
    <recommendedName>
        <fullName evidence="2">Killer toxin Kp4 domain-containing protein</fullName>
    </recommendedName>
</protein>
<accession>A0A0W7VR64</accession>
<reference evidence="4" key="3">
    <citation type="submission" date="2017-08" db="EMBL/GenBank/DDBJ databases">
        <title>Trichoderma gamsii strain T6085, whole genome shotgun sequencing project.</title>
        <authorList>
            <person name="Baroncelli R."/>
        </authorList>
    </citation>
    <scope>NUCLEOTIDE SEQUENCE</scope>
    <source>
        <strain evidence="4">T6085</strain>
    </source>
</reference>
<dbReference type="InterPro" id="IPR011329">
    <property type="entry name" value="Killer_tox_Kp4/SMK"/>
</dbReference>
<dbReference type="GeneID" id="29985035"/>
<keyword evidence="5" id="KW-1185">Reference proteome</keyword>
<evidence type="ECO:0000313" key="6">
    <source>
        <dbReference type="Proteomes" id="UP000236546"/>
    </source>
</evidence>
<dbReference type="EMBL" id="MTYH01000051">
    <property type="protein sequence ID" value="PNP42251.1"/>
    <property type="molecule type" value="Genomic_DNA"/>
</dbReference>
<feature type="domain" description="Killer toxin Kp4" evidence="2">
    <location>
        <begin position="8"/>
        <end position="136"/>
    </location>
</feature>
<dbReference type="GO" id="GO:0005576">
    <property type="term" value="C:extracellular region"/>
    <property type="evidence" value="ECO:0007669"/>
    <property type="project" value="InterPro"/>
</dbReference>
<dbReference type="AlphaFoldDB" id="A0A0W7VR64"/>
<dbReference type="SUPFAM" id="SSF55221">
    <property type="entry name" value="Yeast killer toxins"/>
    <property type="match status" value="1"/>
</dbReference>
<feature type="chain" id="PRO_5014528198" description="Killer toxin Kp4 domain-containing protein" evidence="1">
    <location>
        <begin position="20"/>
        <end position="152"/>
    </location>
</feature>
<keyword evidence="1" id="KW-0732">Signal</keyword>
<dbReference type="EMBL" id="JPDN02000006">
    <property type="protein sequence ID" value="PON28503.1"/>
    <property type="molecule type" value="Genomic_DNA"/>
</dbReference>
<evidence type="ECO:0000313" key="4">
    <source>
        <dbReference type="EMBL" id="PON28503.1"/>
    </source>
</evidence>
<comment type="caution">
    <text evidence="3">The sequence shown here is derived from an EMBL/GenBank/DDBJ whole genome shotgun (WGS) entry which is preliminary data.</text>
</comment>
<dbReference type="Proteomes" id="UP000236546">
    <property type="component" value="Unassembled WGS sequence"/>
</dbReference>
<feature type="signal peptide" evidence="1">
    <location>
        <begin position="1"/>
        <end position="19"/>
    </location>
</feature>
<reference evidence="3 6" key="2">
    <citation type="submission" date="2017-02" db="EMBL/GenBank/DDBJ databases">
        <title>Genomes of Trichoderma spp. with biocontrol activity.</title>
        <authorList>
            <person name="Gardiner D."/>
            <person name="Kazan K."/>
            <person name="Vos C."/>
            <person name="Harvey P."/>
        </authorList>
    </citation>
    <scope>NUCLEOTIDE SEQUENCE [LARGE SCALE GENOMIC DNA]</scope>
    <source>
        <strain evidence="3 6">A5MH</strain>
    </source>
</reference>
<evidence type="ECO:0000259" key="2">
    <source>
        <dbReference type="Pfam" id="PF09044"/>
    </source>
</evidence>
<evidence type="ECO:0000313" key="3">
    <source>
        <dbReference type="EMBL" id="PNP42251.1"/>
    </source>
</evidence>
<dbReference type="Pfam" id="PF09044">
    <property type="entry name" value="Kp4"/>
    <property type="match status" value="1"/>
</dbReference>
<dbReference type="Proteomes" id="UP000054821">
    <property type="component" value="Unassembled WGS sequence"/>
</dbReference>
<evidence type="ECO:0000313" key="5">
    <source>
        <dbReference type="Proteomes" id="UP000054821"/>
    </source>
</evidence>
<proteinExistence type="predicted"/>
<reference evidence="4 5" key="1">
    <citation type="journal article" date="2016" name="Genome Announc.">
        <title>Draft Whole-Genome Sequence of Trichoderma gamsii T6085, a Promising Biocontrol Agent of Fusarium Head Blight on Wheat.</title>
        <authorList>
            <person name="Baroncelli R."/>
            <person name="Zapparata A."/>
            <person name="Piaggeschi G."/>
            <person name="Sarrocco S."/>
            <person name="Vannacci G."/>
        </authorList>
    </citation>
    <scope>NUCLEOTIDE SEQUENCE [LARGE SCALE GENOMIC DNA]</scope>
    <source>
        <strain evidence="4 5">T6085</strain>
    </source>
</reference>
<gene>
    <name evidence="4" type="ORF">TGAM01_v202350</name>
    <name evidence="3" type="ORF">TGAMA5MH_05933</name>
</gene>
<sequence length="152" mass="16558">MRFNNFIALAAATAQSVAGLGINCEGDTLCGISYMAGGRLTQFQTIFDNIFERRLWDNGDTIGCVERLHLNFQGSSKGVYCAYIQNLDGSVDGATLRSLYTELVEYGCGVCGSIPIHYAKGDDDVNHGELSFNMVDSLPENCELDQPCKIPN</sequence>
<dbReference type="InterPro" id="IPR015131">
    <property type="entry name" value="Killer_tox_Kp4"/>
</dbReference>
<dbReference type="OrthoDB" id="4177994at2759"/>